<organism evidence="2 3">
    <name type="scientific">Methanoplanus endosymbiosus</name>
    <dbReference type="NCBI Taxonomy" id="33865"/>
    <lineage>
        <taxon>Archaea</taxon>
        <taxon>Methanobacteriati</taxon>
        <taxon>Methanobacteriota</taxon>
        <taxon>Stenosarchaea group</taxon>
        <taxon>Methanomicrobia</taxon>
        <taxon>Methanomicrobiales</taxon>
        <taxon>Methanomicrobiaceae</taxon>
        <taxon>Methanoplanus</taxon>
    </lineage>
</organism>
<dbReference type="Pfam" id="PF01739">
    <property type="entry name" value="CheR"/>
    <property type="match status" value="1"/>
</dbReference>
<dbReference type="KEGG" id="mend:L6E24_04190"/>
<feature type="domain" description="CheR-type methyltransferase" evidence="1">
    <location>
        <begin position="1"/>
        <end position="192"/>
    </location>
</feature>
<keyword evidence="3" id="KW-1185">Reference proteome</keyword>
<dbReference type="RefSeq" id="WP_257743472.1">
    <property type="nucleotide sequence ID" value="NZ_CP096115.1"/>
</dbReference>
<dbReference type="PANTHER" id="PTHR24422:SF10">
    <property type="entry name" value="CHEMOTAXIS PROTEIN METHYLTRANSFERASE 2"/>
    <property type="match status" value="1"/>
</dbReference>
<dbReference type="PANTHER" id="PTHR24422">
    <property type="entry name" value="CHEMOTAXIS PROTEIN METHYLTRANSFERASE"/>
    <property type="match status" value="1"/>
</dbReference>
<gene>
    <name evidence="2" type="ORF">L6E24_04190</name>
</gene>
<dbReference type="GeneID" id="74306868"/>
<name>A0A9E7PN50_9EURY</name>
<dbReference type="InterPro" id="IPR022642">
    <property type="entry name" value="CheR_C"/>
</dbReference>
<evidence type="ECO:0000259" key="1">
    <source>
        <dbReference type="PROSITE" id="PS50123"/>
    </source>
</evidence>
<protein>
    <recommendedName>
        <fullName evidence="1">CheR-type methyltransferase domain-containing protein</fullName>
    </recommendedName>
</protein>
<dbReference type="InterPro" id="IPR050903">
    <property type="entry name" value="Bact_Chemotaxis_MeTrfase"/>
</dbReference>
<dbReference type="AlphaFoldDB" id="A0A9E7PN50"/>
<dbReference type="InterPro" id="IPR000780">
    <property type="entry name" value="CheR_MeTrfase"/>
</dbReference>
<evidence type="ECO:0000313" key="3">
    <source>
        <dbReference type="Proteomes" id="UP001060368"/>
    </source>
</evidence>
<dbReference type="PRINTS" id="PR00996">
    <property type="entry name" value="CHERMTFRASE"/>
</dbReference>
<dbReference type="PROSITE" id="PS50123">
    <property type="entry name" value="CHER"/>
    <property type="match status" value="1"/>
</dbReference>
<proteinExistence type="predicted"/>
<dbReference type="InterPro" id="IPR029063">
    <property type="entry name" value="SAM-dependent_MTases_sf"/>
</dbReference>
<dbReference type="GO" id="GO:0008757">
    <property type="term" value="F:S-adenosylmethionine-dependent methyltransferase activity"/>
    <property type="evidence" value="ECO:0007669"/>
    <property type="project" value="InterPro"/>
</dbReference>
<dbReference type="EMBL" id="CP096115">
    <property type="protein sequence ID" value="UUX93333.1"/>
    <property type="molecule type" value="Genomic_DNA"/>
</dbReference>
<dbReference type="SUPFAM" id="SSF53335">
    <property type="entry name" value="S-adenosyl-L-methionine-dependent methyltransferases"/>
    <property type="match status" value="1"/>
</dbReference>
<dbReference type="Proteomes" id="UP001060368">
    <property type="component" value="Chromosome"/>
</dbReference>
<accession>A0A9E7PN50</accession>
<evidence type="ECO:0000313" key="2">
    <source>
        <dbReference type="EMBL" id="UUX93333.1"/>
    </source>
</evidence>
<dbReference type="Gene3D" id="3.40.50.150">
    <property type="entry name" value="Vaccinia Virus protein VP39"/>
    <property type="match status" value="1"/>
</dbReference>
<sequence>MKKLVMLIPDILNSKGNVRIWSAGCSNGAEPFTLAILISELFGDNYPDSVDILATDIDPDNNFEDFFRYGIYDKDRLNRIPEDVCRKYFHGNEDNSGNVVLNDSIIERVEFMRHDLLSGNLPGGFFDIIICKNVLLHFNESEQSEIVSLIYNSMNDNGLFVTEQTHRLPDEWDDHFVRIFPDARIYRKFSEI</sequence>
<reference evidence="2" key="1">
    <citation type="submission" date="2022-04" db="EMBL/GenBank/DDBJ databases">
        <title>Complete genome of Methanoplanus endosymbiosus DSM 3599.</title>
        <authorList>
            <person name="Chen S.-C."/>
            <person name="You Y.-T."/>
            <person name="Zhou Y.-Z."/>
            <person name="Lai M.-C."/>
        </authorList>
    </citation>
    <scope>NUCLEOTIDE SEQUENCE</scope>
    <source>
        <strain evidence="2">DSM 3599</strain>
    </source>
</reference>
<dbReference type="SMART" id="SM00138">
    <property type="entry name" value="MeTrc"/>
    <property type="match status" value="1"/>
</dbReference>